<gene>
    <name evidence="7" type="primary">fixX</name>
</gene>
<dbReference type="GO" id="GO:0051536">
    <property type="term" value="F:iron-sulfur cluster binding"/>
    <property type="evidence" value="ECO:0007669"/>
    <property type="project" value="UniProtKB-KW"/>
</dbReference>
<keyword evidence="1" id="KW-0813">Transport</keyword>
<evidence type="ECO:0000256" key="3">
    <source>
        <dbReference type="ARBA" id="ARBA00022982"/>
    </source>
</evidence>
<reference evidence="7" key="1">
    <citation type="journal article" date="2014" name="Genome Biol. Evol.">
        <title>Pangenome evidence for extensive interdomain horizontal transfer affecting lineage core and shell genes in uncultured planktonic thaumarchaeota and euryarchaeota.</title>
        <authorList>
            <person name="Deschamps P."/>
            <person name="Zivanovic Y."/>
            <person name="Moreira D."/>
            <person name="Rodriguez-Valera F."/>
            <person name="Lopez-Garcia P."/>
        </authorList>
    </citation>
    <scope>NUCLEOTIDE SEQUENCE</scope>
</reference>
<protein>
    <submittedName>
        <fullName evidence="7">4Fe-4S ferredoxin iron-sulfur binding domain-containing protein (FixX)</fullName>
    </submittedName>
</protein>
<keyword evidence="4" id="KW-0408">Iron</keyword>
<dbReference type="PIRSF" id="PIRSF036548">
    <property type="entry name" value="Fdx_FixX"/>
    <property type="match status" value="1"/>
</dbReference>
<proteinExistence type="predicted"/>
<evidence type="ECO:0000256" key="5">
    <source>
        <dbReference type="ARBA" id="ARBA00023014"/>
    </source>
</evidence>
<name>A0A075HTK6_9ARCH</name>
<feature type="domain" description="4Fe-4S ferredoxin-type" evidence="6">
    <location>
        <begin position="30"/>
        <end position="61"/>
    </location>
</feature>
<organism evidence="7">
    <name type="scientific">uncultured marine thaumarchaeote KM3_84_F03</name>
    <dbReference type="NCBI Taxonomy" id="1456313"/>
    <lineage>
        <taxon>Archaea</taxon>
        <taxon>Nitrososphaerota</taxon>
        <taxon>environmental samples</taxon>
    </lineage>
</organism>
<dbReference type="EMBL" id="KF901121">
    <property type="protein sequence ID" value="AIF18810.1"/>
    <property type="molecule type" value="Genomic_DNA"/>
</dbReference>
<dbReference type="SUPFAM" id="SSF54862">
    <property type="entry name" value="4Fe-4S ferredoxins"/>
    <property type="match status" value="1"/>
</dbReference>
<dbReference type="PANTHER" id="PTHR43082">
    <property type="entry name" value="FERREDOXIN-LIKE"/>
    <property type="match status" value="1"/>
</dbReference>
<keyword evidence="5" id="KW-0411">Iron-sulfur</keyword>
<dbReference type="Gene3D" id="3.30.70.20">
    <property type="match status" value="1"/>
</dbReference>
<evidence type="ECO:0000256" key="1">
    <source>
        <dbReference type="ARBA" id="ARBA00022448"/>
    </source>
</evidence>
<sequence length="104" mass="11663">MCYYMSDEDAQNLSLESKLGLLSFDWDSSEFIKVNTDICKTCEKKPCLYVCPSEVYTLDEDELVYNIEGCIEMGLCTIACDQLGKGAIEWNHPQGGKGVNYKLG</sequence>
<keyword evidence="3" id="KW-0249">Electron transport</keyword>
<dbReference type="InterPro" id="IPR012206">
    <property type="entry name" value="Fd_FixX"/>
</dbReference>
<keyword evidence="2" id="KW-0479">Metal-binding</keyword>
<dbReference type="InterPro" id="IPR017896">
    <property type="entry name" value="4Fe4S_Fe-S-bd"/>
</dbReference>
<evidence type="ECO:0000256" key="2">
    <source>
        <dbReference type="ARBA" id="ARBA00022723"/>
    </source>
</evidence>
<accession>A0A075HTK6</accession>
<evidence type="ECO:0000313" key="7">
    <source>
        <dbReference type="EMBL" id="AIF18810.1"/>
    </source>
</evidence>
<evidence type="ECO:0000256" key="4">
    <source>
        <dbReference type="ARBA" id="ARBA00023004"/>
    </source>
</evidence>
<evidence type="ECO:0000259" key="6">
    <source>
        <dbReference type="PROSITE" id="PS51379"/>
    </source>
</evidence>
<dbReference type="PANTHER" id="PTHR43082:SF3">
    <property type="entry name" value="FERREDOXIN-LIKE PROTEIN YDIT"/>
    <property type="match status" value="1"/>
</dbReference>
<dbReference type="AlphaFoldDB" id="A0A075HTK6"/>
<dbReference type="GO" id="GO:0005506">
    <property type="term" value="F:iron ion binding"/>
    <property type="evidence" value="ECO:0007669"/>
    <property type="project" value="InterPro"/>
</dbReference>
<dbReference type="PROSITE" id="PS51379">
    <property type="entry name" value="4FE4S_FER_2"/>
    <property type="match status" value="1"/>
</dbReference>